<dbReference type="PROSITE" id="PS51205">
    <property type="entry name" value="VPS9"/>
    <property type="match status" value="1"/>
</dbReference>
<dbReference type="Gene3D" id="1.20.1050.80">
    <property type="entry name" value="VPS9 domain"/>
    <property type="match status" value="1"/>
</dbReference>
<organism evidence="2 3">
    <name type="scientific">Hamiltosporidium tvaerminnensis</name>
    <dbReference type="NCBI Taxonomy" id="1176355"/>
    <lineage>
        <taxon>Eukaryota</taxon>
        <taxon>Fungi</taxon>
        <taxon>Fungi incertae sedis</taxon>
        <taxon>Microsporidia</taxon>
        <taxon>Dubosqiidae</taxon>
        <taxon>Hamiltosporidium</taxon>
    </lineage>
</organism>
<sequence length="199" mass="23944">MLYSWIESEHLEIKLDTCILNNSLINFSKLPFYRTPTEKINCYMKHIKFCYKEIGIEKGAEEILPILIYSIIKSDIHNVYIEKLFMNYYKHKNFNRCQHNCTHLNNNFLNYVEPKEICDCLDECMNNYNETTYYLALLDTAISFIERIEFKSLNISREEYNAFIDQKIISLKEPNKIIEISSKEDNKISRIIKYFRKQK</sequence>
<name>A0A4Q9L301_9MICR</name>
<gene>
    <name evidence="2" type="ORF">CWI37_0626p0020</name>
</gene>
<dbReference type="AlphaFoldDB" id="A0A4Q9L301"/>
<proteinExistence type="predicted"/>
<reference evidence="2 3" key="1">
    <citation type="submission" date="2017-12" db="EMBL/GenBank/DDBJ databases">
        <authorList>
            <person name="Pombert J.-F."/>
            <person name="Haag K.L."/>
            <person name="Ebert D."/>
        </authorList>
    </citation>
    <scope>NUCLEOTIDE SEQUENCE [LARGE SCALE GENOMIC DNA]</scope>
    <source>
        <strain evidence="2">FI-OER-3-3</strain>
    </source>
</reference>
<dbReference type="VEuPathDB" id="MicrosporidiaDB:CWI37_0626p0020"/>
<feature type="domain" description="VPS9" evidence="1">
    <location>
        <begin position="1"/>
        <end position="154"/>
    </location>
</feature>
<dbReference type="EMBL" id="PITJ01000626">
    <property type="protein sequence ID" value="TBU01794.1"/>
    <property type="molecule type" value="Genomic_DNA"/>
</dbReference>
<dbReference type="InterPro" id="IPR037191">
    <property type="entry name" value="VPS9_dom_sf"/>
</dbReference>
<dbReference type="SUPFAM" id="SSF109993">
    <property type="entry name" value="VPS9 domain"/>
    <property type="match status" value="1"/>
</dbReference>
<dbReference type="Pfam" id="PF02204">
    <property type="entry name" value="VPS9"/>
    <property type="match status" value="1"/>
</dbReference>
<protein>
    <submittedName>
        <fullName evidence="2">Vacuolar sorting protein 9 domain-containing protein</fullName>
    </submittedName>
</protein>
<accession>A0A4Q9L301</accession>
<comment type="caution">
    <text evidence="2">The sequence shown here is derived from an EMBL/GenBank/DDBJ whole genome shotgun (WGS) entry which is preliminary data.</text>
</comment>
<evidence type="ECO:0000313" key="3">
    <source>
        <dbReference type="Proteomes" id="UP000292362"/>
    </source>
</evidence>
<evidence type="ECO:0000259" key="1">
    <source>
        <dbReference type="PROSITE" id="PS51205"/>
    </source>
</evidence>
<dbReference type="Proteomes" id="UP000292362">
    <property type="component" value="Unassembled WGS sequence"/>
</dbReference>
<evidence type="ECO:0000313" key="2">
    <source>
        <dbReference type="EMBL" id="TBU01794.1"/>
    </source>
</evidence>
<dbReference type="InterPro" id="IPR003123">
    <property type="entry name" value="VPS9"/>
</dbReference>